<feature type="signal peptide" evidence="7">
    <location>
        <begin position="1"/>
        <end position="22"/>
    </location>
</feature>
<dbReference type="InterPro" id="IPR006047">
    <property type="entry name" value="GH13_cat_dom"/>
</dbReference>
<evidence type="ECO:0000256" key="7">
    <source>
        <dbReference type="SAM" id="SignalP"/>
    </source>
</evidence>
<comment type="catalytic activity">
    <reaction evidence="6">
        <text>Endohydrolysis of (1-&gt;4)-alpha-D-glucosidic linkages in polysaccharides containing three or more (1-&gt;4)-alpha-linked D-glucose units.</text>
        <dbReference type="EC" id="3.2.1.1"/>
    </reaction>
</comment>
<evidence type="ECO:0000256" key="6">
    <source>
        <dbReference type="RuleBase" id="RU361134"/>
    </source>
</evidence>
<dbReference type="PANTHER" id="PTHR43447">
    <property type="entry name" value="ALPHA-AMYLASE"/>
    <property type="match status" value="1"/>
</dbReference>
<dbReference type="PRINTS" id="PR00110">
    <property type="entry name" value="ALPHAAMYLASE"/>
</dbReference>
<evidence type="ECO:0000256" key="3">
    <source>
        <dbReference type="ARBA" id="ARBA00023277"/>
    </source>
</evidence>
<comment type="similarity">
    <text evidence="1 5">Belongs to the glycosyl hydrolase 13 family.</text>
</comment>
<keyword evidence="2 6" id="KW-0378">Hydrolase</keyword>
<dbReference type="InterPro" id="IPR006046">
    <property type="entry name" value="Alpha_amylase"/>
</dbReference>
<reference evidence="9 10" key="1">
    <citation type="journal article" date="2013" name="Genome Announc.">
        <title>First draft genome sequence from a member of the genus agrococcus, isolated from modern microbialites.</title>
        <authorList>
            <person name="White R.A.III."/>
            <person name="Grassa C.J."/>
            <person name="Suttle C.A."/>
        </authorList>
    </citation>
    <scope>NUCLEOTIDE SEQUENCE [LARGE SCALE GENOMIC DNA]</scope>
    <source>
        <strain evidence="9 10">RW1</strain>
    </source>
</reference>
<dbReference type="SUPFAM" id="SSF51445">
    <property type="entry name" value="(Trans)glycosidases"/>
    <property type="match status" value="1"/>
</dbReference>
<dbReference type="EMBL" id="ASHR01000028">
    <property type="protein sequence ID" value="ERG63822.1"/>
    <property type="molecule type" value="Genomic_DNA"/>
</dbReference>
<feature type="domain" description="Glycosyl hydrolase family 13 catalytic" evidence="8">
    <location>
        <begin position="28"/>
        <end position="394"/>
    </location>
</feature>
<dbReference type="SUPFAM" id="SSF51011">
    <property type="entry name" value="Glycosyl hydrolase domain"/>
    <property type="match status" value="1"/>
</dbReference>
<organism evidence="9 10">
    <name type="scientific">Agrococcus pavilionensis RW1</name>
    <dbReference type="NCBI Taxonomy" id="1330458"/>
    <lineage>
        <taxon>Bacteria</taxon>
        <taxon>Bacillati</taxon>
        <taxon>Actinomycetota</taxon>
        <taxon>Actinomycetes</taxon>
        <taxon>Micrococcales</taxon>
        <taxon>Microbacteriaceae</taxon>
        <taxon>Agrococcus</taxon>
    </lineage>
</organism>
<evidence type="ECO:0000313" key="9">
    <source>
        <dbReference type="EMBL" id="ERG63822.1"/>
    </source>
</evidence>
<keyword evidence="7" id="KW-0732">Signal</keyword>
<keyword evidence="3 6" id="KW-0119">Carbohydrate metabolism</keyword>
<feature type="chain" id="PRO_5004616001" description="Alpha-amylase" evidence="7">
    <location>
        <begin position="23"/>
        <end position="481"/>
    </location>
</feature>
<dbReference type="InterPro" id="IPR017853">
    <property type="entry name" value="GH"/>
</dbReference>
<proteinExistence type="inferred from homology"/>
<dbReference type="OrthoDB" id="9805159at2"/>
<dbReference type="RefSeq" id="WP_021010788.1">
    <property type="nucleotide sequence ID" value="NZ_ASHR01000028.1"/>
</dbReference>
<accession>U1LPB5</accession>
<dbReference type="AlphaFoldDB" id="U1LPB5"/>
<evidence type="ECO:0000256" key="4">
    <source>
        <dbReference type="ARBA" id="ARBA00023295"/>
    </source>
</evidence>
<name>U1LPB5_9MICO</name>
<dbReference type="Gene3D" id="3.20.20.80">
    <property type="entry name" value="Glycosidases"/>
    <property type="match status" value="1"/>
</dbReference>
<comment type="caution">
    <text evidence="9">The sequence shown here is derived from an EMBL/GenBank/DDBJ whole genome shotgun (WGS) entry which is preliminary data.</text>
</comment>
<evidence type="ECO:0000256" key="5">
    <source>
        <dbReference type="RuleBase" id="RU003615"/>
    </source>
</evidence>
<keyword evidence="10" id="KW-1185">Reference proteome</keyword>
<dbReference type="GO" id="GO:0004556">
    <property type="term" value="F:alpha-amylase activity"/>
    <property type="evidence" value="ECO:0007669"/>
    <property type="project" value="UniProtKB-UniRule"/>
</dbReference>
<dbReference type="Proteomes" id="UP000016462">
    <property type="component" value="Unassembled WGS sequence"/>
</dbReference>
<evidence type="ECO:0000256" key="1">
    <source>
        <dbReference type="ARBA" id="ARBA00008061"/>
    </source>
</evidence>
<evidence type="ECO:0000313" key="10">
    <source>
        <dbReference type="Proteomes" id="UP000016462"/>
    </source>
</evidence>
<keyword evidence="4 6" id="KW-0326">Glycosidase</keyword>
<sequence length="481" mass="50836">MRRLAAIVATAAVLAVAGCASAPPERRDAGVAMFQWTWDAIAAECPALGDAGVAWVLTSPPQEHVDGATAALPGADGTEWWWSYQPVSYAVESRLGTRDEFAAMTAACGEAGVDVYADAVINHMAGVESGSGWAGTAFEHYEYPGLYGRADFHDCNRTPDDDIDAYREPFVIQHCELENLADLATESESVRATIVGYLEDLLSLGVTGFRVDAAKHIDPDDVAAIVGALPEGTPVISEVIRGAGEPVLPEQYTGFSTVWEFGWAERVGAFVRGGQARALADLSPAGYGLLEEGQRTFVANHDTERNSQTLSYRDGGAFAAATAVMLASDYGPPTLYSGYAFTDRDAGPVLEADGSVADASCAADARPDPEGGWQDGDWVCQHRWPGTLELVSWRSRVVDAPVTEQSSIDSVFVSLRGETAAFAVQLDDAPASVEVPVGLPDGDYCDVVVPDCASVVEVAGGVAALELDPWQAVALDRSARP</sequence>
<evidence type="ECO:0000256" key="2">
    <source>
        <dbReference type="ARBA" id="ARBA00022801"/>
    </source>
</evidence>
<evidence type="ECO:0000259" key="8">
    <source>
        <dbReference type="SMART" id="SM00642"/>
    </source>
</evidence>
<protein>
    <recommendedName>
        <fullName evidence="6">Alpha-amylase</fullName>
        <ecNumber evidence="6">3.2.1.1</ecNumber>
    </recommendedName>
</protein>
<dbReference type="EC" id="3.2.1.1" evidence="6"/>
<dbReference type="GO" id="GO:0005975">
    <property type="term" value="P:carbohydrate metabolic process"/>
    <property type="evidence" value="ECO:0007669"/>
    <property type="project" value="InterPro"/>
</dbReference>
<gene>
    <name evidence="9" type="ORF">L332_04960</name>
</gene>
<dbReference type="Pfam" id="PF00128">
    <property type="entry name" value="Alpha-amylase"/>
    <property type="match status" value="1"/>
</dbReference>
<dbReference type="GO" id="GO:0043169">
    <property type="term" value="F:cation binding"/>
    <property type="evidence" value="ECO:0007669"/>
    <property type="project" value="InterPro"/>
</dbReference>
<dbReference type="PROSITE" id="PS51257">
    <property type="entry name" value="PROKAR_LIPOPROTEIN"/>
    <property type="match status" value="1"/>
</dbReference>
<dbReference type="SMART" id="SM00642">
    <property type="entry name" value="Aamy"/>
    <property type="match status" value="1"/>
</dbReference>